<keyword evidence="3 10" id="KW-0812">Transmembrane</keyword>
<evidence type="ECO:0000313" key="12">
    <source>
        <dbReference type="Proteomes" id="UP001415857"/>
    </source>
</evidence>
<feature type="transmembrane region" description="Helical" evidence="10">
    <location>
        <begin position="66"/>
        <end position="87"/>
    </location>
</feature>
<dbReference type="InterPro" id="IPR045033">
    <property type="entry name" value="PILS1/3/4/5/7"/>
</dbReference>
<name>A0AAP0RZF3_LIQFO</name>
<dbReference type="PANTHER" id="PTHR31651">
    <property type="match status" value="1"/>
</dbReference>
<keyword evidence="6 10" id="KW-0472">Membrane</keyword>
<evidence type="ECO:0000256" key="10">
    <source>
        <dbReference type="SAM" id="Phobius"/>
    </source>
</evidence>
<accession>A0AAP0RZF3</accession>
<keyword evidence="2" id="KW-0813">Transport</keyword>
<evidence type="ECO:0000256" key="6">
    <source>
        <dbReference type="ARBA" id="ARBA00023136"/>
    </source>
</evidence>
<evidence type="ECO:0000256" key="2">
    <source>
        <dbReference type="ARBA" id="ARBA00022448"/>
    </source>
</evidence>
<evidence type="ECO:0000256" key="7">
    <source>
        <dbReference type="ARBA" id="ARBA00023294"/>
    </source>
</evidence>
<dbReference type="Proteomes" id="UP001415857">
    <property type="component" value="Unassembled WGS sequence"/>
</dbReference>
<comment type="function">
    <text evidence="8">Involved in cellular auxin homeostasis by regulating auxin metabolism. Regulates intracellular auxin accumulation at the endoplasmic reticulum and thus auxin availability for nuclear auxin signaling.</text>
</comment>
<organism evidence="11 12">
    <name type="scientific">Liquidambar formosana</name>
    <name type="common">Formosan gum</name>
    <dbReference type="NCBI Taxonomy" id="63359"/>
    <lineage>
        <taxon>Eukaryota</taxon>
        <taxon>Viridiplantae</taxon>
        <taxon>Streptophyta</taxon>
        <taxon>Embryophyta</taxon>
        <taxon>Tracheophyta</taxon>
        <taxon>Spermatophyta</taxon>
        <taxon>Magnoliopsida</taxon>
        <taxon>eudicotyledons</taxon>
        <taxon>Gunneridae</taxon>
        <taxon>Pentapetalae</taxon>
        <taxon>Saxifragales</taxon>
        <taxon>Altingiaceae</taxon>
        <taxon>Liquidambar</taxon>
    </lineage>
</organism>
<comment type="similarity">
    <text evidence="9">Belongs to the auxin efflux carrier (TC 2.A.69.2) family.</text>
</comment>
<dbReference type="EMBL" id="JBBPBK010000005">
    <property type="protein sequence ID" value="KAK9284492.1"/>
    <property type="molecule type" value="Genomic_DNA"/>
</dbReference>
<evidence type="ECO:0000256" key="9">
    <source>
        <dbReference type="ARBA" id="ARBA00025752"/>
    </source>
</evidence>
<evidence type="ECO:0000256" key="1">
    <source>
        <dbReference type="ARBA" id="ARBA00004477"/>
    </source>
</evidence>
<evidence type="ECO:0000313" key="11">
    <source>
        <dbReference type="EMBL" id="KAK9284492.1"/>
    </source>
</evidence>
<keyword evidence="12" id="KW-1185">Reference proteome</keyword>
<evidence type="ECO:0000256" key="3">
    <source>
        <dbReference type="ARBA" id="ARBA00022692"/>
    </source>
</evidence>
<comment type="subcellular location">
    <subcellularLocation>
        <location evidence="1">Endoplasmic reticulum membrane</location>
        <topology evidence="1">Multi-pass membrane protein</topology>
    </subcellularLocation>
</comment>
<feature type="transmembrane region" description="Helical" evidence="10">
    <location>
        <begin position="32"/>
        <end position="54"/>
    </location>
</feature>
<dbReference type="InterPro" id="IPR004776">
    <property type="entry name" value="Mem_transp_PIN-like"/>
</dbReference>
<evidence type="ECO:0000256" key="4">
    <source>
        <dbReference type="ARBA" id="ARBA00022824"/>
    </source>
</evidence>
<evidence type="ECO:0008006" key="13">
    <source>
        <dbReference type="Google" id="ProtNLM"/>
    </source>
</evidence>
<dbReference type="GO" id="GO:0005789">
    <property type="term" value="C:endoplasmic reticulum membrane"/>
    <property type="evidence" value="ECO:0007669"/>
    <property type="project" value="UniProtKB-SubCell"/>
</dbReference>
<comment type="caution">
    <text evidence="11">The sequence shown here is derived from an EMBL/GenBank/DDBJ whole genome shotgun (WGS) entry which is preliminary data.</text>
</comment>
<dbReference type="AlphaFoldDB" id="A0AAP0RZF3"/>
<proteinExistence type="inferred from homology"/>
<gene>
    <name evidence="11" type="ORF">L1049_023665</name>
</gene>
<keyword evidence="5 10" id="KW-1133">Transmembrane helix</keyword>
<evidence type="ECO:0000256" key="8">
    <source>
        <dbReference type="ARBA" id="ARBA00025100"/>
    </source>
</evidence>
<feature type="transmembrane region" description="Helical" evidence="10">
    <location>
        <begin position="257"/>
        <end position="278"/>
    </location>
</feature>
<keyword evidence="7" id="KW-0927">Auxin signaling pathway</keyword>
<keyword evidence="4" id="KW-0256">Endoplasmic reticulum</keyword>
<sequence>MPFNILLTFIIGSALGYVLIKITRAPQDLQGLVLGCCAAGNLGNLLLIIIPSICREKGSPFGANDVCYTHGLAYASLSMAIGAIYLWSYVYNTVRIYSNKSTEGAKTNESTINTKSFRETSVNLSKCCTGPLLPSEDCLMVEANSDPFQLPCTISEGKSKIVGFIAGTIPQFRKAMIGDSAPLRVVQDSAPLLGDASIPTVTLIVGANLLKGNHLSEFDFSHGYLGCHLFTLPILGVVSVKSAVLSGLVQSDPLYQFVLLLQFAVPPAMNIGTITQLFGAGESECSVILLWTYALAPVPLTIWSTIFMWLVA</sequence>
<dbReference type="GO" id="GO:0009734">
    <property type="term" value="P:auxin-activated signaling pathway"/>
    <property type="evidence" value="ECO:0007669"/>
    <property type="project" value="UniProtKB-KW"/>
</dbReference>
<dbReference type="PANTHER" id="PTHR31651:SF40">
    <property type="entry name" value="SYMPORTER, PUTATIVE-RELATED"/>
    <property type="match status" value="1"/>
</dbReference>
<protein>
    <recommendedName>
        <fullName evidence="13">PIN-like protein</fullName>
    </recommendedName>
</protein>
<feature type="transmembrane region" description="Helical" evidence="10">
    <location>
        <begin position="290"/>
        <end position="311"/>
    </location>
</feature>
<dbReference type="GO" id="GO:0080162">
    <property type="term" value="P:endoplasmic reticulum to cytosol auxin transport"/>
    <property type="evidence" value="ECO:0007669"/>
    <property type="project" value="InterPro"/>
</dbReference>
<reference evidence="11 12" key="1">
    <citation type="journal article" date="2024" name="Plant J.">
        <title>Genome sequences and population genomics reveal climatic adaptation and genomic divergence between two closely related sweetgum species.</title>
        <authorList>
            <person name="Xu W.Q."/>
            <person name="Ren C.Q."/>
            <person name="Zhang X.Y."/>
            <person name="Comes H.P."/>
            <person name="Liu X.H."/>
            <person name="Li Y.G."/>
            <person name="Kettle C.J."/>
            <person name="Jalonen R."/>
            <person name="Gaisberger H."/>
            <person name="Ma Y.Z."/>
            <person name="Qiu Y.X."/>
        </authorList>
    </citation>
    <scope>NUCLEOTIDE SEQUENCE [LARGE SCALE GENOMIC DNA]</scope>
    <source>
        <strain evidence="11">Hangzhou</strain>
    </source>
</reference>
<evidence type="ECO:0000256" key="5">
    <source>
        <dbReference type="ARBA" id="ARBA00022989"/>
    </source>
</evidence>
<dbReference type="Pfam" id="PF03547">
    <property type="entry name" value="Mem_trans"/>
    <property type="match status" value="1"/>
</dbReference>